<dbReference type="InterPro" id="IPR006145">
    <property type="entry name" value="PsdUridine_synth_RsuA/RluA"/>
</dbReference>
<reference evidence="7" key="1">
    <citation type="submission" date="2018-06" db="EMBL/GenBank/DDBJ databases">
        <authorList>
            <person name="Zhirakovskaya E."/>
        </authorList>
    </citation>
    <scope>NUCLEOTIDE SEQUENCE</scope>
</reference>
<dbReference type="PANTHER" id="PTHR47683:SF3">
    <property type="entry name" value="RIBOSOMAL LARGE SUBUNIT PSEUDOURIDINE SYNTHASE B"/>
    <property type="match status" value="1"/>
</dbReference>
<dbReference type="NCBIfam" id="NF007976">
    <property type="entry name" value="PRK10700.1"/>
    <property type="match status" value="1"/>
</dbReference>
<dbReference type="EC" id="5.4.99.22" evidence="7"/>
<dbReference type="InterPro" id="IPR020103">
    <property type="entry name" value="PsdUridine_synth_cat_dom_sf"/>
</dbReference>
<dbReference type="SMART" id="SM00363">
    <property type="entry name" value="S4"/>
    <property type="match status" value="1"/>
</dbReference>
<dbReference type="Pfam" id="PF01479">
    <property type="entry name" value="S4"/>
    <property type="match status" value="1"/>
</dbReference>
<dbReference type="InterPro" id="IPR002942">
    <property type="entry name" value="S4_RNA-bd"/>
</dbReference>
<keyword evidence="2" id="KW-0698">rRNA processing</keyword>
<dbReference type="InterPro" id="IPR018496">
    <property type="entry name" value="PsdUridine_synth_RsuA/RluB_CS"/>
</dbReference>
<feature type="region of interest" description="Disordered" evidence="5">
    <location>
        <begin position="249"/>
        <end position="271"/>
    </location>
</feature>
<name>A0A3B1AVW1_9ZZZZ</name>
<dbReference type="FunFam" id="3.30.70.1560:FF:000001">
    <property type="entry name" value="Pseudouridine synthase"/>
    <property type="match status" value="1"/>
</dbReference>
<dbReference type="EMBL" id="UOFU01000107">
    <property type="protein sequence ID" value="VAW96936.1"/>
    <property type="molecule type" value="Genomic_DNA"/>
</dbReference>
<dbReference type="InterPro" id="IPR042092">
    <property type="entry name" value="PsdUridine_s_RsuA/RluB/E/F_cat"/>
</dbReference>
<evidence type="ECO:0000313" key="7">
    <source>
        <dbReference type="EMBL" id="VAW96936.1"/>
    </source>
</evidence>
<comment type="similarity">
    <text evidence="1">Belongs to the pseudouridine synthase RsuA family.</text>
</comment>
<evidence type="ECO:0000256" key="3">
    <source>
        <dbReference type="ARBA" id="ARBA00022884"/>
    </source>
</evidence>
<dbReference type="InterPro" id="IPR050343">
    <property type="entry name" value="RsuA_PseudoU_synthase"/>
</dbReference>
<dbReference type="InterPro" id="IPR020094">
    <property type="entry name" value="TruA/RsuA/RluB/E/F_N"/>
</dbReference>
<dbReference type="PANTHER" id="PTHR47683">
    <property type="entry name" value="PSEUDOURIDINE SYNTHASE FAMILY PROTEIN-RELATED"/>
    <property type="match status" value="1"/>
</dbReference>
<organism evidence="7">
    <name type="scientific">hydrothermal vent metagenome</name>
    <dbReference type="NCBI Taxonomy" id="652676"/>
    <lineage>
        <taxon>unclassified sequences</taxon>
        <taxon>metagenomes</taxon>
        <taxon>ecological metagenomes</taxon>
    </lineage>
</organism>
<evidence type="ECO:0000256" key="4">
    <source>
        <dbReference type="ARBA" id="ARBA00023235"/>
    </source>
</evidence>
<dbReference type="AlphaFoldDB" id="A0A3B1AVW1"/>
<dbReference type="CDD" id="cd02556">
    <property type="entry name" value="PseudoU_synth_RluB"/>
    <property type="match status" value="1"/>
</dbReference>
<gene>
    <name evidence="7" type="ORF">MNBD_GAMMA20-914</name>
</gene>
<dbReference type="GO" id="GO:0001522">
    <property type="term" value="P:pseudouridine synthesis"/>
    <property type="evidence" value="ECO:0007669"/>
    <property type="project" value="InterPro"/>
</dbReference>
<dbReference type="GO" id="GO:0003723">
    <property type="term" value="F:RNA binding"/>
    <property type="evidence" value="ECO:0007669"/>
    <property type="project" value="UniProtKB-KW"/>
</dbReference>
<dbReference type="PROSITE" id="PS01149">
    <property type="entry name" value="PSI_RSU"/>
    <property type="match status" value="1"/>
</dbReference>
<dbReference type="GO" id="GO:0160139">
    <property type="term" value="F:23S rRNA pseudouridine(2605) synthase activity"/>
    <property type="evidence" value="ECO:0007669"/>
    <property type="project" value="UniProtKB-EC"/>
</dbReference>
<evidence type="ECO:0000259" key="6">
    <source>
        <dbReference type="SMART" id="SM00363"/>
    </source>
</evidence>
<sequence length="271" mass="30962">MSEKLQKVLARAGFGSRREIEGWISEGRVKVNGKVATLGDRVDEADRLEVDGKRIHPGKLKDKRTRVLAYHKPVGKVCTRHDPEKRPTIFEDLPSLAGGRWISVGRLDLNTAGLLLLTTDGELANRLMHPSQQIEREYAVRVLGEVTPEMLKNMQEGVELEDGKARFDAIRDVGGEGANHWYHVILREGRNREVRRLWESQGVRVSRLSRVRFGPITLPRWQKPGRWEDLDEKTIERLLGMSGLATRVGQHGTSKAFQKRRPRKAPHVRRR</sequence>
<dbReference type="GO" id="GO:0005829">
    <property type="term" value="C:cytosol"/>
    <property type="evidence" value="ECO:0007669"/>
    <property type="project" value="UniProtKB-ARBA"/>
</dbReference>
<dbReference type="Gene3D" id="3.30.70.1560">
    <property type="entry name" value="Alpha-L RNA-binding motif"/>
    <property type="match status" value="1"/>
</dbReference>
<feature type="domain" description="RNA-binding S4" evidence="6">
    <location>
        <begin position="3"/>
        <end position="61"/>
    </location>
</feature>
<dbReference type="SUPFAM" id="SSF55174">
    <property type="entry name" value="Alpha-L RNA-binding motif"/>
    <property type="match status" value="1"/>
</dbReference>
<evidence type="ECO:0000256" key="2">
    <source>
        <dbReference type="ARBA" id="ARBA00022552"/>
    </source>
</evidence>
<dbReference type="Pfam" id="PF00849">
    <property type="entry name" value="PseudoU_synth_2"/>
    <property type="match status" value="1"/>
</dbReference>
<evidence type="ECO:0000256" key="1">
    <source>
        <dbReference type="ARBA" id="ARBA00008348"/>
    </source>
</evidence>
<dbReference type="SUPFAM" id="SSF55120">
    <property type="entry name" value="Pseudouridine synthase"/>
    <property type="match status" value="1"/>
</dbReference>
<dbReference type="GO" id="GO:0006364">
    <property type="term" value="P:rRNA processing"/>
    <property type="evidence" value="ECO:0007669"/>
    <property type="project" value="UniProtKB-KW"/>
</dbReference>
<dbReference type="InterPro" id="IPR036986">
    <property type="entry name" value="S4_RNA-bd_sf"/>
</dbReference>
<dbReference type="InterPro" id="IPR000748">
    <property type="entry name" value="PsdUridine_synth_RsuA/RluB/E/F"/>
</dbReference>
<evidence type="ECO:0000256" key="5">
    <source>
        <dbReference type="SAM" id="MobiDB-lite"/>
    </source>
</evidence>
<dbReference type="Gene3D" id="3.30.70.580">
    <property type="entry name" value="Pseudouridine synthase I, catalytic domain, N-terminal subdomain"/>
    <property type="match status" value="1"/>
</dbReference>
<dbReference type="NCBIfam" id="TIGR00093">
    <property type="entry name" value="pseudouridine synthase"/>
    <property type="match status" value="1"/>
</dbReference>
<dbReference type="FunFam" id="3.30.70.580:FF:000009">
    <property type="entry name" value="Pseudouridine synthase"/>
    <property type="match status" value="1"/>
</dbReference>
<feature type="compositionally biased region" description="Basic residues" evidence="5">
    <location>
        <begin position="257"/>
        <end position="271"/>
    </location>
</feature>
<dbReference type="PROSITE" id="PS50889">
    <property type="entry name" value="S4"/>
    <property type="match status" value="1"/>
</dbReference>
<keyword evidence="3" id="KW-0694">RNA-binding</keyword>
<keyword evidence="4 7" id="KW-0413">Isomerase</keyword>
<proteinExistence type="inferred from homology"/>
<dbReference type="FunFam" id="3.10.290.10:FF:000003">
    <property type="entry name" value="Pseudouridine synthase"/>
    <property type="match status" value="1"/>
</dbReference>
<dbReference type="CDD" id="cd00165">
    <property type="entry name" value="S4"/>
    <property type="match status" value="1"/>
</dbReference>
<dbReference type="Gene3D" id="3.10.290.10">
    <property type="entry name" value="RNA-binding S4 domain"/>
    <property type="match status" value="1"/>
</dbReference>
<protein>
    <submittedName>
        <fullName evidence="7">Ribosomal large subunit pseudouridine synthase B</fullName>
        <ecNumber evidence="7">5.4.99.22</ecNumber>
    </submittedName>
</protein>
<accession>A0A3B1AVW1</accession>